<dbReference type="EMBL" id="CATVXE010000021">
    <property type="protein sequence ID" value="CAJ0693514.1"/>
    <property type="molecule type" value="Genomic_DNA"/>
</dbReference>
<accession>A0AAD2AWQ2</accession>
<evidence type="ECO:0000313" key="5">
    <source>
        <dbReference type="Proteomes" id="UP001190452"/>
    </source>
</evidence>
<proteinExistence type="predicted"/>
<dbReference type="InterPro" id="IPR013022">
    <property type="entry name" value="Xyl_isomerase-like_TIM-brl"/>
</dbReference>
<comment type="caution">
    <text evidence="2">The sequence shown here is derived from an EMBL/GenBank/DDBJ whole genome shotgun (WGS) entry which is preliminary data.</text>
</comment>
<gene>
    <name evidence="3" type="ORF">R77569_04278</name>
    <name evidence="2" type="ORF">R77591_04099</name>
</gene>
<evidence type="ECO:0000313" key="3">
    <source>
        <dbReference type="EMBL" id="CAJ0893048.1"/>
    </source>
</evidence>
<name>A0AAD2AWQ2_9RALS</name>
<dbReference type="Pfam" id="PF01261">
    <property type="entry name" value="AP_endonuc_2"/>
    <property type="match status" value="1"/>
</dbReference>
<evidence type="ECO:0000313" key="4">
    <source>
        <dbReference type="Proteomes" id="UP001190002"/>
    </source>
</evidence>
<feature type="domain" description="Xylose isomerase-like TIM barrel" evidence="1">
    <location>
        <begin position="20"/>
        <end position="252"/>
    </location>
</feature>
<reference evidence="2 5" key="1">
    <citation type="submission" date="2023-07" db="EMBL/GenBank/DDBJ databases">
        <authorList>
            <person name="Peeters C."/>
        </authorList>
    </citation>
    <scope>NUCLEOTIDE SEQUENCE</scope>
    <source>
        <strain evidence="3 5">R-77569</strain>
        <strain evidence="2">R-77591</strain>
    </source>
</reference>
<protein>
    <recommendedName>
        <fullName evidence="1">Xylose isomerase-like TIM barrel domain-containing protein</fullName>
    </recommendedName>
</protein>
<sequence length="277" mass="30128">MRLAISNIAWDIAEDTAVAELLSKFGIDAIDVAPGKYFPDPANAKDEDIANVRRWWADHGIEITGMQALLFGTTGLNVFGESKSQEAMLEHLWAVCRIGAGLGATRLVFGSPKNRDRTGLSDAQALDQAVSFFRRLGNAAQEHGVIVCLEPNPTRYGANFMTTSAETAHVVAAVGHEAIRMQFDTGALTINGESPEAVLECSSRFIGHVHASEPDLVPLGDGGTDHQLMHRALSQYLPEHLVSIEMVATKEEPHLQSIERALVCAVEYYRTKHGVAR</sequence>
<dbReference type="SUPFAM" id="SSF51658">
    <property type="entry name" value="Xylose isomerase-like"/>
    <property type="match status" value="1"/>
</dbReference>
<keyword evidence="5" id="KW-1185">Reference proteome</keyword>
<evidence type="ECO:0000259" key="1">
    <source>
        <dbReference type="Pfam" id="PF01261"/>
    </source>
</evidence>
<dbReference type="EMBL" id="CAUDKV010000024">
    <property type="protein sequence ID" value="CAJ0893048.1"/>
    <property type="molecule type" value="Genomic_DNA"/>
</dbReference>
<dbReference type="InterPro" id="IPR050312">
    <property type="entry name" value="IolE/XylAMocC-like"/>
</dbReference>
<dbReference type="PANTHER" id="PTHR12110:SF21">
    <property type="entry name" value="XYLOSE ISOMERASE-LIKE TIM BARREL DOMAIN-CONTAINING PROTEIN"/>
    <property type="match status" value="1"/>
</dbReference>
<dbReference type="AlphaFoldDB" id="A0AAD2AWQ2"/>
<evidence type="ECO:0000313" key="2">
    <source>
        <dbReference type="EMBL" id="CAJ0693514.1"/>
    </source>
</evidence>
<dbReference type="RefSeq" id="WP_222329064.1">
    <property type="nucleotide sequence ID" value="NZ_CATVXE010000021.1"/>
</dbReference>
<dbReference type="Proteomes" id="UP001190452">
    <property type="component" value="Unassembled WGS sequence"/>
</dbReference>
<organism evidence="2 4">
    <name type="scientific">Ralstonia mannitolilytica</name>
    <dbReference type="NCBI Taxonomy" id="105219"/>
    <lineage>
        <taxon>Bacteria</taxon>
        <taxon>Pseudomonadati</taxon>
        <taxon>Pseudomonadota</taxon>
        <taxon>Betaproteobacteria</taxon>
        <taxon>Burkholderiales</taxon>
        <taxon>Burkholderiaceae</taxon>
        <taxon>Ralstonia</taxon>
    </lineage>
</organism>
<dbReference type="Gene3D" id="3.20.20.150">
    <property type="entry name" value="Divalent-metal-dependent TIM barrel enzymes"/>
    <property type="match status" value="1"/>
</dbReference>
<dbReference type="InterPro" id="IPR036237">
    <property type="entry name" value="Xyl_isomerase-like_sf"/>
</dbReference>
<dbReference type="Proteomes" id="UP001190002">
    <property type="component" value="Unassembled WGS sequence"/>
</dbReference>
<dbReference type="PANTHER" id="PTHR12110">
    <property type="entry name" value="HYDROXYPYRUVATE ISOMERASE"/>
    <property type="match status" value="1"/>
</dbReference>